<protein>
    <submittedName>
        <fullName evidence="2">Uncharacterized protein</fullName>
    </submittedName>
</protein>
<evidence type="ECO:0000313" key="3">
    <source>
        <dbReference type="Proteomes" id="UP000472372"/>
    </source>
</evidence>
<dbReference type="EMBL" id="HG992981">
    <property type="protein sequence ID" value="CAE7178649.1"/>
    <property type="molecule type" value="Genomic_DNA"/>
</dbReference>
<reference evidence="2" key="1">
    <citation type="submission" date="2021-02" db="EMBL/GenBank/DDBJ databases">
        <authorList>
            <person name="Syme A R."/>
            <person name="Syme A R."/>
            <person name="Moolhuijzen P."/>
        </authorList>
    </citation>
    <scope>NUCLEOTIDE SEQUENCE</scope>
    <source>
        <strain evidence="2">W1-1</strain>
    </source>
</reference>
<dbReference type="Proteomes" id="UP000472372">
    <property type="component" value="Chromosome 5"/>
</dbReference>
<dbReference type="AlphaFoldDB" id="A0A6S6W2V8"/>
<organism evidence="2 3">
    <name type="scientific">Pyrenophora teres f. teres</name>
    <dbReference type="NCBI Taxonomy" id="97479"/>
    <lineage>
        <taxon>Eukaryota</taxon>
        <taxon>Fungi</taxon>
        <taxon>Dikarya</taxon>
        <taxon>Ascomycota</taxon>
        <taxon>Pezizomycotina</taxon>
        <taxon>Dothideomycetes</taxon>
        <taxon>Pleosporomycetidae</taxon>
        <taxon>Pleosporales</taxon>
        <taxon>Pleosporineae</taxon>
        <taxon>Pleosporaceae</taxon>
        <taxon>Pyrenophora</taxon>
    </lineage>
</organism>
<proteinExistence type="predicted"/>
<gene>
    <name evidence="2" type="ORF">PTTW11_06392</name>
</gene>
<sequence length="379" mass="41398">MAHNTSTSTSTSDPNPHPHNHPHNPSPASETHLQALLTAKLSAIPPYHLPTLTLSSILTQSPRALHIPHIPPDIQLAFFLRHRAAMDTYDGQPIKDGEKQHVDVTRAIWYYRTDERRQWVRYHDTTRWNLALFIALLAAQETSGAGAAKVDANKTNRNKHIAMASSVANGAATVTPSAHRFIISYLAAVIEHHNAPSTCFTAREAFVAKWKNTKWDVFSVFTGAQKKVLKNRLKVLGKEWELECEYAVDRLGREGFERCVGGFVGCVVPGRRDDGVSVAVGGKGENGGVGVGVAGVQGSGDVVHVMDMAGGNELLDALRVPYTPRVKAEKSQGPSRTPGGEHDGEAMTVTDVRHAIAAVLRMRPRDILPVLMRVFAEDK</sequence>
<name>A0A6S6W2V8_9PLEO</name>
<feature type="region of interest" description="Disordered" evidence="1">
    <location>
        <begin position="326"/>
        <end position="348"/>
    </location>
</feature>
<feature type="compositionally biased region" description="Low complexity" evidence="1">
    <location>
        <begin position="1"/>
        <end position="14"/>
    </location>
</feature>
<evidence type="ECO:0000256" key="1">
    <source>
        <dbReference type="SAM" id="MobiDB-lite"/>
    </source>
</evidence>
<evidence type="ECO:0000313" key="2">
    <source>
        <dbReference type="EMBL" id="CAE7178649.1"/>
    </source>
</evidence>
<feature type="region of interest" description="Disordered" evidence="1">
    <location>
        <begin position="1"/>
        <end position="30"/>
    </location>
</feature>
<accession>A0A6S6W2V8</accession>